<keyword evidence="3" id="KW-1185">Reference proteome</keyword>
<keyword evidence="1" id="KW-1133">Transmembrane helix</keyword>
<accession>A0ABR2LGN1</accession>
<feature type="transmembrane region" description="Helical" evidence="1">
    <location>
        <begin position="52"/>
        <end position="73"/>
    </location>
</feature>
<dbReference type="EMBL" id="JBBWWR010000020">
    <property type="protein sequence ID" value="KAK8940159.1"/>
    <property type="molecule type" value="Genomic_DNA"/>
</dbReference>
<keyword evidence="1" id="KW-0812">Transmembrane</keyword>
<comment type="caution">
    <text evidence="2">The sequence shown here is derived from an EMBL/GenBank/DDBJ whole genome shotgun (WGS) entry which is preliminary data.</text>
</comment>
<proteinExistence type="predicted"/>
<evidence type="ECO:0000313" key="3">
    <source>
        <dbReference type="Proteomes" id="UP001412067"/>
    </source>
</evidence>
<dbReference type="PROSITE" id="PS51257">
    <property type="entry name" value="PROKAR_LIPOPROTEIN"/>
    <property type="match status" value="1"/>
</dbReference>
<feature type="transmembrane region" description="Helical" evidence="1">
    <location>
        <begin position="16"/>
        <end position="32"/>
    </location>
</feature>
<feature type="transmembrane region" description="Helical" evidence="1">
    <location>
        <begin position="93"/>
        <end position="119"/>
    </location>
</feature>
<organism evidence="2 3">
    <name type="scientific">Platanthera guangdongensis</name>
    <dbReference type="NCBI Taxonomy" id="2320717"/>
    <lineage>
        <taxon>Eukaryota</taxon>
        <taxon>Viridiplantae</taxon>
        <taxon>Streptophyta</taxon>
        <taxon>Embryophyta</taxon>
        <taxon>Tracheophyta</taxon>
        <taxon>Spermatophyta</taxon>
        <taxon>Magnoliopsida</taxon>
        <taxon>Liliopsida</taxon>
        <taxon>Asparagales</taxon>
        <taxon>Orchidaceae</taxon>
        <taxon>Orchidoideae</taxon>
        <taxon>Orchideae</taxon>
        <taxon>Orchidinae</taxon>
        <taxon>Platanthera</taxon>
    </lineage>
</organism>
<sequence length="127" mass="13431">MLRRIPALSLSAPPETLFLGICLIAGTLLSCLKYEERDGGLVPTAIFRDRVVGFRTFVVALLFTSAASAGSIMHRSVFPGYSRLCRGAAGASLLVASTSLVLCSVWWGLIMFAASLVALQGGFNYAG</sequence>
<evidence type="ECO:0000313" key="2">
    <source>
        <dbReference type="EMBL" id="KAK8940159.1"/>
    </source>
</evidence>
<protein>
    <submittedName>
        <fullName evidence="2">Uncharacterized protein</fullName>
    </submittedName>
</protein>
<name>A0ABR2LGN1_9ASPA</name>
<gene>
    <name evidence="2" type="ORF">KSP40_PGU000172</name>
</gene>
<dbReference type="Proteomes" id="UP001412067">
    <property type="component" value="Unassembled WGS sequence"/>
</dbReference>
<reference evidence="2 3" key="1">
    <citation type="journal article" date="2022" name="Nat. Plants">
        <title>Genomes of leafy and leafless Platanthera orchids illuminate the evolution of mycoheterotrophy.</title>
        <authorList>
            <person name="Li M.H."/>
            <person name="Liu K.W."/>
            <person name="Li Z."/>
            <person name="Lu H.C."/>
            <person name="Ye Q.L."/>
            <person name="Zhang D."/>
            <person name="Wang J.Y."/>
            <person name="Li Y.F."/>
            <person name="Zhong Z.M."/>
            <person name="Liu X."/>
            <person name="Yu X."/>
            <person name="Liu D.K."/>
            <person name="Tu X.D."/>
            <person name="Liu B."/>
            <person name="Hao Y."/>
            <person name="Liao X.Y."/>
            <person name="Jiang Y.T."/>
            <person name="Sun W.H."/>
            <person name="Chen J."/>
            <person name="Chen Y.Q."/>
            <person name="Ai Y."/>
            <person name="Zhai J.W."/>
            <person name="Wu S.S."/>
            <person name="Zhou Z."/>
            <person name="Hsiao Y.Y."/>
            <person name="Wu W.L."/>
            <person name="Chen Y.Y."/>
            <person name="Lin Y.F."/>
            <person name="Hsu J.L."/>
            <person name="Li C.Y."/>
            <person name="Wang Z.W."/>
            <person name="Zhao X."/>
            <person name="Zhong W.Y."/>
            <person name="Ma X.K."/>
            <person name="Ma L."/>
            <person name="Huang J."/>
            <person name="Chen G.Z."/>
            <person name="Huang M.Z."/>
            <person name="Huang L."/>
            <person name="Peng D.H."/>
            <person name="Luo Y.B."/>
            <person name="Zou S.Q."/>
            <person name="Chen S.P."/>
            <person name="Lan S."/>
            <person name="Tsai W.C."/>
            <person name="Van de Peer Y."/>
            <person name="Liu Z.J."/>
        </authorList>
    </citation>
    <scope>NUCLEOTIDE SEQUENCE [LARGE SCALE GENOMIC DNA]</scope>
    <source>
        <strain evidence="2">Lor288</strain>
    </source>
</reference>
<evidence type="ECO:0000256" key="1">
    <source>
        <dbReference type="SAM" id="Phobius"/>
    </source>
</evidence>
<keyword evidence="1" id="KW-0472">Membrane</keyword>